<feature type="compositionally biased region" description="Basic and acidic residues" evidence="1">
    <location>
        <begin position="148"/>
        <end position="161"/>
    </location>
</feature>
<evidence type="ECO:0000313" key="3">
    <source>
        <dbReference type="Proteomes" id="UP000267289"/>
    </source>
</evidence>
<evidence type="ECO:0000313" key="2">
    <source>
        <dbReference type="EMBL" id="VBA37521.1"/>
    </source>
</evidence>
<accession>A0A498PX27</accession>
<name>A0A498PX27_9MYCO</name>
<feature type="compositionally biased region" description="Polar residues" evidence="1">
    <location>
        <begin position="208"/>
        <end position="218"/>
    </location>
</feature>
<feature type="region of interest" description="Disordered" evidence="1">
    <location>
        <begin position="207"/>
        <end position="229"/>
    </location>
</feature>
<evidence type="ECO:0000256" key="1">
    <source>
        <dbReference type="SAM" id="MobiDB-lite"/>
    </source>
</evidence>
<gene>
    <name evidence="2" type="ORF">LAUMK13_01673</name>
</gene>
<protein>
    <submittedName>
        <fullName evidence="2">Uncharacterized protein</fullName>
    </submittedName>
</protein>
<keyword evidence="3" id="KW-1185">Reference proteome</keyword>
<proteinExistence type="predicted"/>
<organism evidence="2 3">
    <name type="scientific">Mycobacterium innocens</name>
    <dbReference type="NCBI Taxonomy" id="2341083"/>
    <lineage>
        <taxon>Bacteria</taxon>
        <taxon>Bacillati</taxon>
        <taxon>Actinomycetota</taxon>
        <taxon>Actinomycetes</taxon>
        <taxon>Mycobacteriales</taxon>
        <taxon>Mycobacteriaceae</taxon>
        <taxon>Mycobacterium</taxon>
    </lineage>
</organism>
<feature type="region of interest" description="Disordered" evidence="1">
    <location>
        <begin position="135"/>
        <end position="168"/>
    </location>
</feature>
<dbReference type="Proteomes" id="UP000267289">
    <property type="component" value="Unassembled WGS sequence"/>
</dbReference>
<dbReference type="EMBL" id="UPHQ01000068">
    <property type="protein sequence ID" value="VBA37521.1"/>
    <property type="molecule type" value="Genomic_DNA"/>
</dbReference>
<reference evidence="2 3" key="1">
    <citation type="submission" date="2018-09" db="EMBL/GenBank/DDBJ databases">
        <authorList>
            <person name="Tagini F."/>
        </authorList>
    </citation>
    <scope>NUCLEOTIDE SEQUENCE [LARGE SCALE GENOMIC DNA]</scope>
    <source>
        <strain evidence="2 3">MK13</strain>
    </source>
</reference>
<sequence length="229" mass="24902">MIFDTHLRQHFLRRHHVPRRLPGRFDTVGQGDPVAGGFQLGLDRRVDSAGSVAFKSTAGIPMRLVVSEGCRAQSSSQSSNRCERAEARQPGPHLDKLGPTGEELDILPGGSRDRDDGGRATRFARYRVICEVSRRPARVSARPARSRRPGEPTEATMDRRGKSPPNVKWRTHRQLAAGRPPNSVPAEPGDPNVLTARVGPAIIVTPAGSLQSNDQNPFHSVVGAVPPTR</sequence>
<feature type="region of interest" description="Disordered" evidence="1">
    <location>
        <begin position="174"/>
        <end position="193"/>
    </location>
</feature>
<dbReference type="AlphaFoldDB" id="A0A498PX27"/>
<feature type="region of interest" description="Disordered" evidence="1">
    <location>
        <begin position="71"/>
        <end position="119"/>
    </location>
</feature>